<dbReference type="SUPFAM" id="SSF56925">
    <property type="entry name" value="OMPA-like"/>
    <property type="match status" value="1"/>
</dbReference>
<gene>
    <name evidence="2" type="ORF">DYBT9275_04405</name>
</gene>
<evidence type="ECO:0000313" key="3">
    <source>
        <dbReference type="Proteomes" id="UP000680038"/>
    </source>
</evidence>
<organism evidence="2 3">
    <name type="scientific">Dyadobacter helix</name>
    <dbReference type="NCBI Taxonomy" id="2822344"/>
    <lineage>
        <taxon>Bacteria</taxon>
        <taxon>Pseudomonadati</taxon>
        <taxon>Bacteroidota</taxon>
        <taxon>Cytophagia</taxon>
        <taxon>Cytophagales</taxon>
        <taxon>Spirosomataceae</taxon>
        <taxon>Dyadobacter</taxon>
    </lineage>
</organism>
<evidence type="ECO:0000313" key="2">
    <source>
        <dbReference type="EMBL" id="CAG5009020.1"/>
    </source>
</evidence>
<dbReference type="InterPro" id="IPR045743">
    <property type="entry name" value="DUF6089"/>
</dbReference>
<reference evidence="2" key="1">
    <citation type="submission" date="2021-04" db="EMBL/GenBank/DDBJ databases">
        <authorList>
            <person name="Rodrigo-Torres L."/>
            <person name="Arahal R. D."/>
            <person name="Lucena T."/>
        </authorList>
    </citation>
    <scope>NUCLEOTIDE SEQUENCE</scope>
    <source>
        <strain evidence="2">CECT 9275</strain>
    </source>
</reference>
<dbReference type="Proteomes" id="UP000680038">
    <property type="component" value="Unassembled WGS sequence"/>
</dbReference>
<dbReference type="EMBL" id="CAJRAF010000002">
    <property type="protein sequence ID" value="CAG5009020.1"/>
    <property type="molecule type" value="Genomic_DNA"/>
</dbReference>
<name>A0A916JF75_9BACT</name>
<feature type="domain" description="DUF6089" evidence="1">
    <location>
        <begin position="31"/>
        <end position="241"/>
    </location>
</feature>
<accession>A0A916JF75</accession>
<protein>
    <recommendedName>
        <fullName evidence="1">DUF6089 domain-containing protein</fullName>
    </recommendedName>
</protein>
<proteinExistence type="predicted"/>
<keyword evidence="3" id="KW-1185">Reference proteome</keyword>
<comment type="caution">
    <text evidence="2">The sequence shown here is derived from an EMBL/GenBank/DDBJ whole genome shotgun (WGS) entry which is preliminary data.</text>
</comment>
<dbReference type="Pfam" id="PF19573">
    <property type="entry name" value="DUF6089"/>
    <property type="match status" value="1"/>
</dbReference>
<sequence>MSATEIIILLLEKALKTGFPESRKGSLAAWILLFVLLSQTVSAQKVELGVGLGGFNYNGDISPSFRFRFLKPAGSVFFRYNLNSALTLRAEVAGGLIGAKDSESKDPQQVLRDQSFRTSVFEGSVAAEYNFLDYKERRFAVNWTPYVFGGMGLAKFSPNVNSGGYRTNTLVLPYGVGVKYQIRRPWAVGLEYGTRKTFTDYLDNLGGDPASVDKIQQGNPSLKDKYYYLRLSVTYTFYRIVCP</sequence>
<evidence type="ECO:0000259" key="1">
    <source>
        <dbReference type="Pfam" id="PF19573"/>
    </source>
</evidence>
<dbReference type="InterPro" id="IPR011250">
    <property type="entry name" value="OMP/PagP_B-barrel"/>
</dbReference>
<dbReference type="AlphaFoldDB" id="A0A916JF75"/>
<dbReference type="Gene3D" id="2.40.160.20">
    <property type="match status" value="1"/>
</dbReference>